<accession>A0A158Q389</accession>
<evidence type="ECO:0000313" key="9">
    <source>
        <dbReference type="Proteomes" id="UP000038040"/>
    </source>
</evidence>
<keyword evidence="4 6" id="KW-0472">Membrane</keyword>
<dbReference type="GO" id="GO:0004930">
    <property type="term" value="F:G protein-coupled receptor activity"/>
    <property type="evidence" value="ECO:0007669"/>
    <property type="project" value="UniProtKB-KW"/>
</dbReference>
<evidence type="ECO:0000256" key="3">
    <source>
        <dbReference type="ARBA" id="ARBA00022989"/>
    </source>
</evidence>
<dbReference type="PANTHER" id="PTHR46895:SF1">
    <property type="entry name" value="G-PROTEIN COUPLED RECEPTORS FAMILY 1 PROFILE DOMAIN-CONTAINING PROTEIN"/>
    <property type="match status" value="1"/>
</dbReference>
<comment type="similarity">
    <text evidence="5">Belongs to the G-protein coupled receptor 1 family.</text>
</comment>
<feature type="transmembrane region" description="Helical" evidence="6">
    <location>
        <begin position="207"/>
        <end position="232"/>
    </location>
</feature>
<feature type="transmembrane region" description="Helical" evidence="6">
    <location>
        <begin position="268"/>
        <end position="288"/>
    </location>
</feature>
<feature type="transmembrane region" description="Helical" evidence="6">
    <location>
        <begin position="101"/>
        <end position="121"/>
    </location>
</feature>
<gene>
    <name evidence="8" type="ORF">DME_LOCUS6239</name>
</gene>
<evidence type="ECO:0000256" key="4">
    <source>
        <dbReference type="ARBA" id="ARBA00023136"/>
    </source>
</evidence>
<feature type="transmembrane region" description="Helical" evidence="6">
    <location>
        <begin position="300"/>
        <end position="324"/>
    </location>
</feature>
<keyword evidence="2 5" id="KW-0812">Transmembrane</keyword>
<keyword evidence="5" id="KW-0297">G-protein coupled receptor</keyword>
<dbReference type="WBParaSite" id="DME_0000187901-mRNA-1">
    <property type="protein sequence ID" value="DME_0000187901-mRNA-1"/>
    <property type="gene ID" value="DME_0000187901"/>
</dbReference>
<reference evidence="11" key="1">
    <citation type="submission" date="2016-04" db="UniProtKB">
        <authorList>
            <consortium name="WormBaseParasite"/>
        </authorList>
    </citation>
    <scope>IDENTIFICATION</scope>
</reference>
<dbReference type="PANTHER" id="PTHR46895">
    <property type="entry name" value="PROTEIN CBG20548-RELATED"/>
    <property type="match status" value="1"/>
</dbReference>
<keyword evidence="5" id="KW-0675">Receptor</keyword>
<protein>
    <submittedName>
        <fullName evidence="11">G_PROTEIN_RECEP_F1_2 domain-containing protein</fullName>
    </submittedName>
</protein>
<dbReference type="Gene3D" id="1.20.1070.10">
    <property type="entry name" value="Rhodopsin 7-helix transmembrane proteins"/>
    <property type="match status" value="1"/>
</dbReference>
<dbReference type="SUPFAM" id="SSF81321">
    <property type="entry name" value="Family A G protein-coupled receptor-like"/>
    <property type="match status" value="1"/>
</dbReference>
<dbReference type="STRING" id="318479.A0A158Q389"/>
<keyword evidence="3 6" id="KW-1133">Transmembrane helix</keyword>
<feature type="transmembrane region" description="Helical" evidence="6">
    <location>
        <begin position="22"/>
        <end position="45"/>
    </location>
</feature>
<feature type="transmembrane region" description="Helical" evidence="6">
    <location>
        <begin position="142"/>
        <end position="162"/>
    </location>
</feature>
<proteinExistence type="inferred from homology"/>
<dbReference type="CDD" id="cd14978">
    <property type="entry name" value="7tmA_FMRFamide_R-like"/>
    <property type="match status" value="1"/>
</dbReference>
<feature type="transmembrane region" description="Helical" evidence="6">
    <location>
        <begin position="57"/>
        <end position="81"/>
    </location>
</feature>
<evidence type="ECO:0000256" key="1">
    <source>
        <dbReference type="ARBA" id="ARBA00004370"/>
    </source>
</evidence>
<evidence type="ECO:0000256" key="2">
    <source>
        <dbReference type="ARBA" id="ARBA00022692"/>
    </source>
</evidence>
<sequence>MSRSECLDDTQMMLTTSHLDNIIQHYIFPIQFILGVVGNSMNLLVLLSKGMRSETNYLLSAMAFADLSLLFCMLPHSIASFEIAYRSYSFRYIYYISKRQINAMANLFSAAAAWLVLAVSIERFIGIRSPMQARLQWRDGKIKILIISIFVGAFIVTFYHHIAYKYSIHILCNDTQLRGNVIPIEYNWTGDKFFGKFVTNYVKFSKYLQLFTVILVPIMAVAFLNVSLICFVKNRDIHHHNYSNKWSKWSLADTGMVQRQERRVTTTVLAIVTCFTITHAPSLIPFVWETLGISISNPRPFLATVSIVNSLVITGKVLNFVLFCSSSVYFRRRLNAILLSRIVSFS</sequence>
<name>A0A158Q389_DRAME</name>
<dbReference type="InterPro" id="IPR017452">
    <property type="entry name" value="GPCR_Rhodpsn_7TM"/>
</dbReference>
<dbReference type="PROSITE" id="PS00237">
    <property type="entry name" value="G_PROTEIN_RECEP_F1_1"/>
    <property type="match status" value="1"/>
</dbReference>
<reference evidence="8 10" key="2">
    <citation type="submission" date="2018-11" db="EMBL/GenBank/DDBJ databases">
        <authorList>
            <consortium name="Pathogen Informatics"/>
        </authorList>
    </citation>
    <scope>NUCLEOTIDE SEQUENCE [LARGE SCALE GENOMIC DNA]</scope>
</reference>
<dbReference type="InterPro" id="IPR000276">
    <property type="entry name" value="GPCR_Rhodpsn"/>
</dbReference>
<comment type="subcellular location">
    <subcellularLocation>
        <location evidence="1">Membrane</location>
    </subcellularLocation>
</comment>
<keyword evidence="10" id="KW-1185">Reference proteome</keyword>
<evidence type="ECO:0000313" key="10">
    <source>
        <dbReference type="Proteomes" id="UP000274756"/>
    </source>
</evidence>
<dbReference type="AlphaFoldDB" id="A0A158Q389"/>
<evidence type="ECO:0000256" key="6">
    <source>
        <dbReference type="SAM" id="Phobius"/>
    </source>
</evidence>
<evidence type="ECO:0000313" key="11">
    <source>
        <dbReference type="WBParaSite" id="DME_0000187901-mRNA-1"/>
    </source>
</evidence>
<evidence type="ECO:0000259" key="7">
    <source>
        <dbReference type="PROSITE" id="PS50262"/>
    </source>
</evidence>
<dbReference type="Proteomes" id="UP000274756">
    <property type="component" value="Unassembled WGS sequence"/>
</dbReference>
<dbReference type="OrthoDB" id="10011262at2759"/>
<dbReference type="Proteomes" id="UP000038040">
    <property type="component" value="Unplaced"/>
</dbReference>
<dbReference type="EMBL" id="UYYG01001155">
    <property type="protein sequence ID" value="VDN56266.1"/>
    <property type="molecule type" value="Genomic_DNA"/>
</dbReference>
<dbReference type="PROSITE" id="PS50262">
    <property type="entry name" value="G_PROTEIN_RECEP_F1_2"/>
    <property type="match status" value="1"/>
</dbReference>
<feature type="domain" description="G-protein coupled receptors family 1 profile" evidence="7">
    <location>
        <begin position="38"/>
        <end position="323"/>
    </location>
</feature>
<dbReference type="PRINTS" id="PR00237">
    <property type="entry name" value="GPCRRHODOPSN"/>
</dbReference>
<dbReference type="Pfam" id="PF00001">
    <property type="entry name" value="7tm_1"/>
    <property type="match status" value="1"/>
</dbReference>
<organism evidence="9 11">
    <name type="scientific">Dracunculus medinensis</name>
    <name type="common">Guinea worm</name>
    <dbReference type="NCBI Taxonomy" id="318479"/>
    <lineage>
        <taxon>Eukaryota</taxon>
        <taxon>Metazoa</taxon>
        <taxon>Ecdysozoa</taxon>
        <taxon>Nematoda</taxon>
        <taxon>Chromadorea</taxon>
        <taxon>Rhabditida</taxon>
        <taxon>Spirurina</taxon>
        <taxon>Dracunculoidea</taxon>
        <taxon>Dracunculidae</taxon>
        <taxon>Dracunculus</taxon>
    </lineage>
</organism>
<evidence type="ECO:0000313" key="8">
    <source>
        <dbReference type="EMBL" id="VDN56266.1"/>
    </source>
</evidence>
<dbReference type="GO" id="GO:0016020">
    <property type="term" value="C:membrane"/>
    <property type="evidence" value="ECO:0007669"/>
    <property type="project" value="UniProtKB-SubCell"/>
</dbReference>
<evidence type="ECO:0000256" key="5">
    <source>
        <dbReference type="RuleBase" id="RU000688"/>
    </source>
</evidence>
<keyword evidence="5" id="KW-0807">Transducer</keyword>